<comment type="similarity">
    <text evidence="1">Belongs to the NSE1 family.</text>
</comment>
<name>A0A0B2VQ15_TOXCA</name>
<dbReference type="STRING" id="6265.A0A0B2VQ15"/>
<keyword evidence="1" id="KW-0234">DNA repair</keyword>
<comment type="subunit">
    <text evidence="1">Component of the Smc5-Smc6 complex.</text>
</comment>
<evidence type="ECO:0000256" key="2">
    <source>
        <dbReference type="SAM" id="MobiDB-lite"/>
    </source>
</evidence>
<comment type="subcellular location">
    <subcellularLocation>
        <location evidence="1">Nucleus</location>
    </subcellularLocation>
</comment>
<dbReference type="EC" id="2.3.2.27" evidence="1"/>
<keyword evidence="4" id="KW-1185">Reference proteome</keyword>
<sequence length="344" mass="38384">MCTSVIDCSHTLGLCVSPGGYVEESVVWLGGGAMWGGVGLRSTMETLSTIVKNYSEIHRHLVRYLMHKGYTQTGDFCGKLVTFIECYGNPSERQKEKLHSLSKKETRSVLIGMLHCLNENLNVFGIRVVEITDEHDEDTDYITLVNSRPFSETLQGVSGWKRGEVALFNEWLGMICSSEDGQFSKTEAIGVASDFFNTASQKRAQRLLDELLADKWLCMGQDGERIRLSARALAELEVGLVNKFSLETCVQCKRVILMKRRALHCNACDAYLHHHCAARLRRSMRSGNLKCRGDLGRCGAVLEFPAANDHTNNEMGMEVDSLRHHPSTENDSNDMNANASIKAD</sequence>
<keyword evidence="1" id="KW-0863">Zinc-finger</keyword>
<organism evidence="3 4">
    <name type="scientific">Toxocara canis</name>
    <name type="common">Canine roundworm</name>
    <dbReference type="NCBI Taxonomy" id="6265"/>
    <lineage>
        <taxon>Eukaryota</taxon>
        <taxon>Metazoa</taxon>
        <taxon>Ecdysozoa</taxon>
        <taxon>Nematoda</taxon>
        <taxon>Chromadorea</taxon>
        <taxon>Rhabditida</taxon>
        <taxon>Spirurina</taxon>
        <taxon>Ascaridomorpha</taxon>
        <taxon>Ascaridoidea</taxon>
        <taxon>Toxocaridae</taxon>
        <taxon>Toxocara</taxon>
    </lineage>
</organism>
<dbReference type="GO" id="GO:0000724">
    <property type="term" value="P:double-strand break repair via homologous recombination"/>
    <property type="evidence" value="ECO:0007669"/>
    <property type="project" value="TreeGrafter"/>
</dbReference>
<dbReference type="Pfam" id="PF07574">
    <property type="entry name" value="SMC_Nse1"/>
    <property type="match status" value="1"/>
</dbReference>
<dbReference type="InterPro" id="IPR046349">
    <property type="entry name" value="C1-like_sf"/>
</dbReference>
<keyword evidence="1" id="KW-0233">DNA recombination</keyword>
<keyword evidence="1" id="KW-0479">Metal-binding</keyword>
<dbReference type="OMA" id="ITLFHLW"/>
<gene>
    <name evidence="3" type="ORF">Tcan_05706</name>
</gene>
<dbReference type="Proteomes" id="UP000031036">
    <property type="component" value="Unassembled WGS sequence"/>
</dbReference>
<evidence type="ECO:0000313" key="3">
    <source>
        <dbReference type="EMBL" id="KHN83668.1"/>
    </source>
</evidence>
<reference evidence="3 4" key="1">
    <citation type="submission" date="2014-11" db="EMBL/GenBank/DDBJ databases">
        <title>Genetic blueprint of the zoonotic pathogen Toxocara canis.</title>
        <authorList>
            <person name="Zhu X.-Q."/>
            <person name="Korhonen P.K."/>
            <person name="Cai H."/>
            <person name="Young N.D."/>
            <person name="Nejsum P."/>
            <person name="von Samson-Himmelstjerna G."/>
            <person name="Boag P.R."/>
            <person name="Tan P."/>
            <person name="Li Q."/>
            <person name="Min J."/>
            <person name="Yang Y."/>
            <person name="Wang X."/>
            <person name="Fang X."/>
            <person name="Hall R.S."/>
            <person name="Hofmann A."/>
            <person name="Sternberg P.W."/>
            <person name="Jex A.R."/>
            <person name="Gasser R.B."/>
        </authorList>
    </citation>
    <scope>NUCLEOTIDE SEQUENCE [LARGE SCALE GENOMIC DNA]</scope>
    <source>
        <strain evidence="3">PN_DK_2014</strain>
    </source>
</reference>
<feature type="region of interest" description="Disordered" evidence="2">
    <location>
        <begin position="323"/>
        <end position="344"/>
    </location>
</feature>
<protein>
    <recommendedName>
        <fullName evidence="1">Non-structural maintenance of chromosomes element 1 homolog</fullName>
        <ecNumber evidence="1">2.3.2.27</ecNumber>
    </recommendedName>
</protein>
<dbReference type="GO" id="GO:0030915">
    <property type="term" value="C:Smc5-Smc6 complex"/>
    <property type="evidence" value="ECO:0007669"/>
    <property type="project" value="UniProtKB-UniRule"/>
</dbReference>
<keyword evidence="1" id="KW-0808">Transferase</keyword>
<comment type="catalytic activity">
    <reaction evidence="1">
        <text>S-ubiquitinyl-[E2 ubiquitin-conjugating enzyme]-L-cysteine + [acceptor protein]-L-lysine = [E2 ubiquitin-conjugating enzyme]-L-cysteine + N(6)-ubiquitinyl-[acceptor protein]-L-lysine.</text>
        <dbReference type="EC" id="2.3.2.27"/>
    </reaction>
</comment>
<dbReference type="GO" id="GO:0008270">
    <property type="term" value="F:zinc ion binding"/>
    <property type="evidence" value="ECO:0007669"/>
    <property type="project" value="UniProtKB-KW"/>
</dbReference>
<dbReference type="PANTHER" id="PTHR20973:SF0">
    <property type="entry name" value="NON-STRUCTURAL MAINTENANCE OF CHROMOSOMES ELEMENT 1 HOMOLOG"/>
    <property type="match status" value="1"/>
</dbReference>
<keyword evidence="1" id="KW-0539">Nucleus</keyword>
<evidence type="ECO:0000256" key="1">
    <source>
        <dbReference type="RuleBase" id="RU368018"/>
    </source>
</evidence>
<dbReference type="EMBL" id="JPKZ01001171">
    <property type="protein sequence ID" value="KHN83668.1"/>
    <property type="molecule type" value="Genomic_DNA"/>
</dbReference>
<dbReference type="PANTHER" id="PTHR20973">
    <property type="entry name" value="NON-SMC ELEMENT 1-RELATED"/>
    <property type="match status" value="1"/>
</dbReference>
<dbReference type="OrthoDB" id="185455at2759"/>
<keyword evidence="1" id="KW-0833">Ubl conjugation pathway</keyword>
<dbReference type="InterPro" id="IPR036388">
    <property type="entry name" value="WH-like_DNA-bd_sf"/>
</dbReference>
<accession>A0A0B2VQ15</accession>
<dbReference type="AlphaFoldDB" id="A0A0B2VQ15"/>
<dbReference type="InterPro" id="IPR011513">
    <property type="entry name" value="Nse1"/>
</dbReference>
<proteinExistence type="inferred from homology"/>
<comment type="caution">
    <text evidence="3">The sequence shown here is derived from an EMBL/GenBank/DDBJ whole genome shotgun (WGS) entry which is preliminary data.</text>
</comment>
<dbReference type="Gene3D" id="1.10.10.10">
    <property type="entry name" value="Winged helix-like DNA-binding domain superfamily/Winged helix DNA-binding domain"/>
    <property type="match status" value="1"/>
</dbReference>
<dbReference type="SUPFAM" id="SSF57889">
    <property type="entry name" value="Cysteine-rich domain"/>
    <property type="match status" value="1"/>
</dbReference>
<dbReference type="GO" id="GO:0061630">
    <property type="term" value="F:ubiquitin protein ligase activity"/>
    <property type="evidence" value="ECO:0007669"/>
    <property type="project" value="UniProtKB-EC"/>
</dbReference>
<evidence type="ECO:0000313" key="4">
    <source>
        <dbReference type="Proteomes" id="UP000031036"/>
    </source>
</evidence>
<keyword evidence="1" id="KW-0227">DNA damage</keyword>
<keyword evidence="1" id="KW-0862">Zinc</keyword>
<feature type="compositionally biased region" description="Polar residues" evidence="2">
    <location>
        <begin position="329"/>
        <end position="344"/>
    </location>
</feature>
<dbReference type="GO" id="GO:0005634">
    <property type="term" value="C:nucleus"/>
    <property type="evidence" value="ECO:0007669"/>
    <property type="project" value="UniProtKB-SubCell"/>
</dbReference>